<protein>
    <recommendedName>
        <fullName evidence="15">Helicase C-terminal domain-containing protein</fullName>
    </recommendedName>
</protein>
<dbReference type="GO" id="GO:0004386">
    <property type="term" value="F:helicase activity"/>
    <property type="evidence" value="ECO:0007669"/>
    <property type="project" value="UniProtKB-KW"/>
</dbReference>
<dbReference type="Gene3D" id="3.40.50.10810">
    <property type="entry name" value="Tandem AAA-ATPase domain"/>
    <property type="match status" value="1"/>
</dbReference>
<proteinExistence type="inferred from homology"/>
<dbReference type="OrthoDB" id="2020972at2759"/>
<evidence type="ECO:0000256" key="10">
    <source>
        <dbReference type="SAM" id="MobiDB-lite"/>
    </source>
</evidence>
<evidence type="ECO:0008006" key="15">
    <source>
        <dbReference type="Google" id="ProtNLM"/>
    </source>
</evidence>
<dbReference type="GO" id="GO:0003677">
    <property type="term" value="F:DNA binding"/>
    <property type="evidence" value="ECO:0007669"/>
    <property type="project" value="UniProtKB-KW"/>
</dbReference>
<evidence type="ECO:0000256" key="1">
    <source>
        <dbReference type="ARBA" id="ARBA00004123"/>
    </source>
</evidence>
<dbReference type="PANTHER" id="PTHR45797:SF1">
    <property type="entry name" value="HELICASE ARIP4"/>
    <property type="match status" value="1"/>
</dbReference>
<dbReference type="InterPro" id="IPR049730">
    <property type="entry name" value="SNF2/RAD54-like_C"/>
</dbReference>
<dbReference type="CDD" id="cd18793">
    <property type="entry name" value="SF2_C_SNF"/>
    <property type="match status" value="1"/>
</dbReference>
<dbReference type="EMBL" id="CP051141">
    <property type="protein sequence ID" value="QIW98436.1"/>
    <property type="molecule type" value="Genomic_DNA"/>
</dbReference>
<feature type="domain" description="Helicase ATP-binding" evidence="11">
    <location>
        <begin position="906"/>
        <end position="1125"/>
    </location>
</feature>
<feature type="region of interest" description="Disordered" evidence="10">
    <location>
        <begin position="90"/>
        <end position="126"/>
    </location>
</feature>
<feature type="region of interest" description="Disordered" evidence="10">
    <location>
        <begin position="482"/>
        <end position="526"/>
    </location>
</feature>
<evidence type="ECO:0000256" key="4">
    <source>
        <dbReference type="ARBA" id="ARBA00022801"/>
    </source>
</evidence>
<evidence type="ECO:0000256" key="3">
    <source>
        <dbReference type="ARBA" id="ARBA00022741"/>
    </source>
</evidence>
<keyword evidence="6" id="KW-0067">ATP-binding</keyword>
<keyword evidence="4" id="KW-0378">Hydrolase</keyword>
<name>A0A6H0XUK0_9PEZI</name>
<dbReference type="GO" id="GO:0016887">
    <property type="term" value="F:ATP hydrolysis activity"/>
    <property type="evidence" value="ECO:0007669"/>
    <property type="project" value="InterPro"/>
</dbReference>
<dbReference type="PROSITE" id="PS51194">
    <property type="entry name" value="HELICASE_CTER"/>
    <property type="match status" value="1"/>
</dbReference>
<evidence type="ECO:0000256" key="5">
    <source>
        <dbReference type="ARBA" id="ARBA00022806"/>
    </source>
</evidence>
<evidence type="ECO:0000313" key="13">
    <source>
        <dbReference type="EMBL" id="QIW98436.1"/>
    </source>
</evidence>
<keyword evidence="9" id="KW-0175">Coiled coil</keyword>
<feature type="compositionally biased region" description="Basic residues" evidence="10">
    <location>
        <begin position="482"/>
        <end position="491"/>
    </location>
</feature>
<evidence type="ECO:0000259" key="12">
    <source>
        <dbReference type="PROSITE" id="PS51194"/>
    </source>
</evidence>
<evidence type="ECO:0000256" key="6">
    <source>
        <dbReference type="ARBA" id="ARBA00022840"/>
    </source>
</evidence>
<feature type="coiled-coil region" evidence="9">
    <location>
        <begin position="1530"/>
        <end position="1557"/>
    </location>
</feature>
<gene>
    <name evidence="13" type="ORF">AMS68_003954</name>
</gene>
<dbReference type="InterPro" id="IPR038718">
    <property type="entry name" value="SNF2-like_sf"/>
</dbReference>
<reference evidence="13 14" key="1">
    <citation type="journal article" date="2016" name="Sci. Rep.">
        <title>Peltaster fructicola genome reveals evolution from an invasive phytopathogen to an ectophytic parasite.</title>
        <authorList>
            <person name="Xu C."/>
            <person name="Chen H."/>
            <person name="Gleason M.L."/>
            <person name="Xu J.R."/>
            <person name="Liu H."/>
            <person name="Zhang R."/>
            <person name="Sun G."/>
        </authorList>
    </citation>
    <scope>NUCLEOTIDE SEQUENCE [LARGE SCALE GENOMIC DNA]</scope>
    <source>
        <strain evidence="13 14">LNHT1506</strain>
    </source>
</reference>
<dbReference type="SMART" id="SM00490">
    <property type="entry name" value="HELICc"/>
    <property type="match status" value="1"/>
</dbReference>
<dbReference type="InterPro" id="IPR014001">
    <property type="entry name" value="Helicase_ATP-bd"/>
</dbReference>
<comment type="subcellular location">
    <subcellularLocation>
        <location evidence="1">Nucleus</location>
    </subcellularLocation>
</comment>
<evidence type="ECO:0000256" key="7">
    <source>
        <dbReference type="ARBA" id="ARBA00023125"/>
    </source>
</evidence>
<keyword evidence="3" id="KW-0547">Nucleotide-binding</keyword>
<dbReference type="PANTHER" id="PTHR45797">
    <property type="entry name" value="RAD54-LIKE"/>
    <property type="match status" value="1"/>
</dbReference>
<dbReference type="Proteomes" id="UP000503462">
    <property type="component" value="Chromosome 3"/>
</dbReference>
<dbReference type="GO" id="GO:0005524">
    <property type="term" value="F:ATP binding"/>
    <property type="evidence" value="ECO:0007669"/>
    <property type="project" value="UniProtKB-KW"/>
</dbReference>
<dbReference type="InterPro" id="IPR056026">
    <property type="entry name" value="DUF7607"/>
</dbReference>
<dbReference type="InterPro" id="IPR044574">
    <property type="entry name" value="ARIP4-like"/>
</dbReference>
<dbReference type="SMART" id="SM00487">
    <property type="entry name" value="DEXDc"/>
    <property type="match status" value="1"/>
</dbReference>
<dbReference type="InterPro" id="IPR027417">
    <property type="entry name" value="P-loop_NTPase"/>
</dbReference>
<keyword evidence="14" id="KW-1185">Reference proteome</keyword>
<keyword evidence="7" id="KW-0238">DNA-binding</keyword>
<evidence type="ECO:0000313" key="14">
    <source>
        <dbReference type="Proteomes" id="UP000503462"/>
    </source>
</evidence>
<comment type="similarity">
    <text evidence="2">Belongs to the SNF2/RAD54 helicase family.</text>
</comment>
<keyword evidence="8" id="KW-0539">Nucleus</keyword>
<sequence>MHADPSKWSITEVIDFFKNDAPSFLPDYEKDLRDVAESWCAAVHEHKLNGKRLLKYVDREFIRSQHLGSTVQNIAIEECVDLLRDRHDEPTSQTYSLATPPHKDRSTATSLPQQATKSPPSTTQCLTNNEAIVSEEHDDNPKSKKKRRLVVLETVAPPIAKPVAALPVNNYMPSEPCTLNSIFYGNTQLGAEVEYDTLSARSQLTMLDDCNDKTFKFIAGGISQARSQFVYKHVKRFMLRQKLVRITRNQEKAAYLLPYAPPMSSQPSATVFRKDAQERYIAVRENVQDSGDGVRVSATYQHVPEDEYTHLLLKYPERESEEPLSLLTAEDDATSTISGGFEDSSSLNDEEMAEEGEDEVELQLDKKKALLDDLERSIRSNWKLEKLPRLESTEARRTWNLMKRDKVYRQVFIDASKNRIASLEARLTNMREQFLTSQVLDEREINAIAGSFEPTIEDIMLESWKIDVYGRRVQPEGIISARRKQHNRRSKSVISQTGLPLDPRNRFTPSPQSNTDATDLDDYADTPVPATPIDLPIEDMDIVTHETQHGQQETYVDEDDDFEEMDIDTRVTSDHRLAVPVGEADMNTDARNLPNAVRQAYVDEDDEYFPGVESFIPARKASPVAISSDSSASRAVVKRKNKRKNRTKETAKVDPYVGEPWDLTANLIAQLDLDSLSRKEDRLRLLIKLIHDEGAEFLAALRRSQTCHITEAQEILACCLNALSQGVLIDQSMCDKPEFITQLANLFLAFYFSQHQYFKELPTAEELREAASDRDQSDVFVLRIRSILERSSSMFRQDPRREEIVQISSDEETTKHEKGKRKAKSTVRDASATKTRQAAHARVEQYSQRKLSQNDSPSQSKDRRFIEINPARTDDQPAIHIDRHIAQTIKDYQVTGVQFMWRELTADNDESIKGCLLAHDMGLGKTMQTITVLVALFDAAASGNEAVRKQLPDNLQLSDDVDTYARRLRALIVCPAALLNNWTTELNRWDKKNSLGDIFRLESGQKTAERLQALTEWHDVGGVMLIGYSLYRTMAKRKDGPKQPLANAAELLSNELLTEQKVEELALNTANIAVLDEAQCIKDHTTQTSQAIAQISARSRIALSGTPLSNKVDEIYELISWVAPGYLGSRSEFNRYTAIPIKEGSYKDADPPAKRKAKKRLAVLRADIDPKYLRADITVLQGDLKPKVEYILTVGLSEAQKAAYRRLIVAFNADGVTQELTTISIFTWLNTLSLLMAHPSLFRAKLLSLRKPKAPQPKPSRQASVALSDAVTSNATEAEEEAPVHELYAHGFTEAIAKAVVGDLSDDIDPSLSAKTSLFVEILRNSLRVKDKMLVFSSNLVTLDYLQNLINRMRVSCRRIDGNVNADLRTRLIREFEDDEPGVLLVSTKAGAEGFNIQCANRLVIFDSEFNPSHERQAVGRMYRIGQQKPVFVYRFVAGGTFETNLQNLQLLKISLSDQVVDKKDYNKHASRNVMKWLYNPQEVQQHELSQWVGKDPEGLDPILKAQLQEDGQPGIDRIYAIKTTETLQVDAVDEALNEHEQREVDLEINHARERRRRDRMPALTMR</sequence>
<evidence type="ECO:0000256" key="9">
    <source>
        <dbReference type="SAM" id="Coils"/>
    </source>
</evidence>
<dbReference type="Pfam" id="PF24580">
    <property type="entry name" value="DUF7607"/>
    <property type="match status" value="1"/>
</dbReference>
<feature type="compositionally biased region" description="Polar residues" evidence="10">
    <location>
        <begin position="107"/>
        <end position="126"/>
    </location>
</feature>
<evidence type="ECO:0000259" key="11">
    <source>
        <dbReference type="PROSITE" id="PS51192"/>
    </source>
</evidence>
<dbReference type="InterPro" id="IPR001650">
    <property type="entry name" value="Helicase_C-like"/>
</dbReference>
<evidence type="ECO:0000256" key="8">
    <source>
        <dbReference type="ARBA" id="ARBA00023242"/>
    </source>
</evidence>
<keyword evidence="5" id="KW-0347">Helicase</keyword>
<evidence type="ECO:0000256" key="2">
    <source>
        <dbReference type="ARBA" id="ARBA00007025"/>
    </source>
</evidence>
<dbReference type="Pfam" id="PF00176">
    <property type="entry name" value="SNF2-rel_dom"/>
    <property type="match status" value="1"/>
</dbReference>
<feature type="compositionally biased region" description="Polar residues" evidence="10">
    <location>
        <begin position="845"/>
        <end position="859"/>
    </location>
</feature>
<dbReference type="SUPFAM" id="SSF52540">
    <property type="entry name" value="P-loop containing nucleoside triphosphate hydrolases"/>
    <property type="match status" value="2"/>
</dbReference>
<organism evidence="13 14">
    <name type="scientific">Peltaster fructicola</name>
    <dbReference type="NCBI Taxonomy" id="286661"/>
    <lineage>
        <taxon>Eukaryota</taxon>
        <taxon>Fungi</taxon>
        <taxon>Dikarya</taxon>
        <taxon>Ascomycota</taxon>
        <taxon>Pezizomycotina</taxon>
        <taxon>Dothideomycetes</taxon>
        <taxon>Dothideomycetes incertae sedis</taxon>
        <taxon>Peltaster</taxon>
    </lineage>
</organism>
<dbReference type="InterPro" id="IPR000330">
    <property type="entry name" value="SNF2_N"/>
</dbReference>
<dbReference type="PROSITE" id="PS51192">
    <property type="entry name" value="HELICASE_ATP_BIND_1"/>
    <property type="match status" value="1"/>
</dbReference>
<dbReference type="Pfam" id="PF00271">
    <property type="entry name" value="Helicase_C"/>
    <property type="match status" value="1"/>
</dbReference>
<feature type="domain" description="Helicase C-terminal" evidence="12">
    <location>
        <begin position="1321"/>
        <end position="1467"/>
    </location>
</feature>
<feature type="region of interest" description="Disordered" evidence="10">
    <location>
        <begin position="809"/>
        <end position="863"/>
    </location>
</feature>
<accession>A0A6H0XUK0</accession>
<dbReference type="Gene3D" id="3.40.50.300">
    <property type="entry name" value="P-loop containing nucleotide triphosphate hydrolases"/>
    <property type="match status" value="1"/>
</dbReference>
<dbReference type="GO" id="GO:0005634">
    <property type="term" value="C:nucleus"/>
    <property type="evidence" value="ECO:0007669"/>
    <property type="project" value="UniProtKB-SubCell"/>
</dbReference>